<dbReference type="InterPro" id="IPR026854">
    <property type="entry name" value="VPS13_N"/>
</dbReference>
<feature type="domain" description="Chorein N-terminal" evidence="6">
    <location>
        <begin position="1"/>
        <end position="914"/>
    </location>
</feature>
<feature type="domain" description="Vacuolar protein sorting-associated protein 13 VPS13 adaptor binding" evidence="8">
    <location>
        <begin position="1989"/>
        <end position="2563"/>
    </location>
</feature>
<name>A0A2N3NL17_9PEZI</name>
<evidence type="ECO:0000256" key="5">
    <source>
        <dbReference type="SAM" id="MobiDB-lite"/>
    </source>
</evidence>
<dbReference type="InParanoid" id="A0A2N3NL17"/>
<dbReference type="GO" id="GO:0007005">
    <property type="term" value="P:mitochondrion organization"/>
    <property type="evidence" value="ECO:0007669"/>
    <property type="project" value="TreeGrafter"/>
</dbReference>
<comment type="caution">
    <text evidence="10">The sequence shown here is derived from an EMBL/GenBank/DDBJ whole genome shotgun (WGS) entry which is preliminary data.</text>
</comment>
<evidence type="ECO:0000256" key="1">
    <source>
        <dbReference type="ARBA" id="ARBA00006545"/>
    </source>
</evidence>
<evidence type="ECO:0000256" key="3">
    <source>
        <dbReference type="ARBA" id="ARBA00023055"/>
    </source>
</evidence>
<keyword evidence="11" id="KW-1185">Reference proteome</keyword>
<dbReference type="GO" id="GO:0006623">
    <property type="term" value="P:protein targeting to vacuole"/>
    <property type="evidence" value="ECO:0007669"/>
    <property type="project" value="TreeGrafter"/>
</dbReference>
<dbReference type="InterPro" id="IPR056747">
    <property type="entry name" value="VPS13-like_M"/>
</dbReference>
<accession>A0A2N3NL17</accession>
<organism evidence="10 11">
    <name type="scientific">Lomentospora prolificans</name>
    <dbReference type="NCBI Taxonomy" id="41688"/>
    <lineage>
        <taxon>Eukaryota</taxon>
        <taxon>Fungi</taxon>
        <taxon>Dikarya</taxon>
        <taxon>Ascomycota</taxon>
        <taxon>Pezizomycotina</taxon>
        <taxon>Sordariomycetes</taxon>
        <taxon>Hypocreomycetidae</taxon>
        <taxon>Microascales</taxon>
        <taxon>Microascaceae</taxon>
        <taxon>Lomentospora</taxon>
    </lineage>
</organism>
<feature type="region of interest" description="Disordered" evidence="5">
    <location>
        <begin position="253"/>
        <end position="275"/>
    </location>
</feature>
<dbReference type="Pfam" id="PF25036">
    <property type="entry name" value="VPS13_VAB"/>
    <property type="match status" value="1"/>
</dbReference>
<feature type="domain" description="Intermembrane lipid transfer protein VPS13-like C-terminal" evidence="9">
    <location>
        <begin position="3082"/>
        <end position="3187"/>
    </location>
</feature>
<gene>
    <name evidence="10" type="ORF">jhhlp_000469</name>
</gene>
<dbReference type="Pfam" id="PF25037">
    <property type="entry name" value="VPS13_C"/>
    <property type="match status" value="1"/>
</dbReference>
<feature type="region of interest" description="Disordered" evidence="5">
    <location>
        <begin position="1589"/>
        <end position="1632"/>
    </location>
</feature>
<sequence>MLEGLVAGLLNRFLGMYVKNFDPTQLKVGIWSGDVKLRNLELRKEALDQLRLPVNVVEGHLGELTLVIPWSNLRGAPVKAIVEDVFLLASPKEEAEYDEEEEERRRQRIKMEKLESAELLKERSREGLSAEEEKKNQSFTQSLVTKIVDNVQVTVKNIHVRYEDSISAPGHPFALGVTLGEFSAVSTDGNWQPAFLHGQDKTTHKLAKLDGLAVYWDTDAELLGSGREVTTPGAELPHGEVVAKLKGMIQSANEDDDGDYDDVSSTSSTDPAANHQYILRPVNGQAKIELDKTGDLHTPKYKASLLFEEIGLVLDDDQYRDGLMMVDLFHYFIRHQEYKKYQPKGVTPKEDPRAWLLFAGNAVLGKIKERNRRWTWDYFRERRDDRLRYIELFKKKKQNQQFTPTETDDLNRLERKLGYEDLRFWRSLARNQLRKENAAALKAPQQPQHQQQQGWLTWVWGSKPTTEQVDETENTTMTEEQRKELYEVIDWDEKTALAADVDVPRDSIKLQLETSLSTGSFTLKKGSHNKATDLISLHFDVFRSRVTQRPDSFLADISLGGLRVNDGTTPNTKFPEIVRVKDAPNRRNQKRLSLVELEKNQAEPFFYLEVEQNPIERAGDIALVGKLKPLEIVWNPNVVVGVVDFFRPPERHMESIVALMETAGATVEGLREQTRVGLEFALEEHKTVNAQLDLQAPLIIVPVSVTSASSNCLILDAGHISVTSELVDEGTMKQIQEKQRQSYTDEDFKRLESAMYDKFHVRLTSTQLLIGPSIEETKAQLESDDDKKMLHVVERINVDFVVEVSILPKAPNLTKVKVSGHLPALEVAVSDAKYKNLMRLVDVAIPKFGNENQGQSSISSQQTRPRLKSNASSYRARRRSSRRPSTVFPFTMQQTAVIMDDDISQDDKFEDAQSGTDRQQLQMKQRIFQLQFTVDTLRGSLYRSDPQRNKPDQLLVELVAESFNLEFYNRQYDMAAEVTLGSVTVDDFVENPPAEFKSIVSSGDFEDREQNRSLVKVKFVKVNNQSPEFMPVYEGIETNVDVSISTINLVVTRKTLLTLLDFVLITFTDNNQNQPPGLPSGDESEDSSDIVVIEEPQNENGSIRVKVDLKSIRLILNNDNIRLATLSLNHADVGIHLLGQTMRVSSKLGNLTLVDDVDIGVSEDSSLRQLMTIQGDELADFRYETFNSDRESYPGYDSSVFLRAGSIKVNFVEEPFRKIVDFLVKFGKMQALYNAARQAAAEQASQLQQSNSRIKFDVVVRTPIVVFPSAIATSPGRAQRDLTTAYLGEIYAQNKFTPLDDSENSDTAMKISAGIRNIRLTSDFHYAQDVEEELEMIDHVDLGFDITYAEHKPGVQRPDLEVSGKISDVKLRITPYQLKALLEISKAVPAAFAGDNEDQEVEAEKEVDDVTLQRAKESTSPSSADSGEMLVDQNPELSLHHEAWAKLDLHFNIPSVGLELISAQGDRPVGNQDEASLSRFSLDESQVKLRMLSDGSLESELLVRSFTIHDSRPRDNNKYRRIMTSLNKDVQQLMASVTISGGAERHMIAMVTVDSPRVIFALDYLFALQNFAMIALQSDEPIAIDDEASEIPEESDTESMALSSRLPVSPSDLGSQLTAGTGTPPGRNQPSAMGMSFRVNVVDAQVILIANPLSTNSEAIVLGTKQVLLSQQHALTFQVSEVGMFLCRMDRFEDSRLRIIDDFSIQLSMDNASPTLTSLSINVEPLVLRLSLRDILMALQIITKASELSDSMDKDSKSVPSDEKAKQLRQAGAKRRSVSGHGTSTVTGAVKGAPTLSTVATSTSRASDQKKEVDKKPIRREDLTATVEGIRVILIGDVHELPILDVGINSFSATGADWSSNLRAETAIDLYANVFNFSKSAWEPLVEPWHVGFGVSRSAADGLSIDVTSRKTLDITVTTASIALASKSMAFLTQDQDVLGKPRGVESPYRIRNYTGFDVTVDAPKRADQDHLNAHLADGQEEPWSFEPWEKMRESLLTDSASNTVELRLEGSGFDPVKSIRLNREGEFLYGLRVQGKSTVHRILVEIKLGTDNVKYVTFRSPLLVENHTQIPVELGVYDAEKGDLLKIEKISPGESRPAPVGAAYVKSLLVRPDSGFGYAWSSEALNWRDLVKRPVRTMVCKGDNGDPFYFQLYASFDKGHPLTKSYPYMRVKLSAPVVLENLLPYDFKYRIYDKNSKKDWTNFLRKGGLSPVHVVELSHLLLLSADMQDTPFKPSEFAVINSGSTADFRKEEKLVCRDDQGLNLNLQLHYHRIPDSGGAFKVTVYSPYVVLNQTGLELDIRARGFMQGAKAVAGRFPLVNTSDQDRPHAQPFMFSFAHEDPKNRAQLKIGESEWSKPQSFDAIGSTTEVVLQSTANRNREIHVGISVESGEGKYKMTKVVTLTPRFILQNKLGEDILVREPSSSGSLTLKGGSLHPLQFMQRSRVKQLCLCLPGLDNQWTAPFNISDIGTTHIKIAKSGQRQQLIRAEILLENATIFVHLSKETKHWPFSMRNESDTEFIFYQANPNVDEEEVEDRSGWKPIRYRLPPRSIMPYAWDFPAARFREIVINAAGRERHVKLAEIGNQIPMKFATQSGQQKIIDINVAAEGPTQTLILSNFKQSKSLYRQKSKSASSAGGFEVKDLNTDVTFKAQLRLSGIGVSLINQQLRELAYVTFRDVTLKYSESPLYQTISLSVKWIQIDNQLYGGIFPIVLYPSVVPKRAQEIESHPSVHAMITRVKDDSYGVLYIKYATLLIQQMTIELDEDFVFALMDLSNIPGAAWSQNENEGSLCDEVLGIPEPKQQHSGQDMYFELLNIQPMQLDLSFMRTERVNVESKTSSKNPVMFFLNIMTMAMGNINDAPVRLNALMLENVRVSTPVLIQNIANHYSQEALYQIHKILGSADFLGNPVGLFNNISSGLTDIFYEPYQGLILSDRPEEFGLGIAKGATSFVKKSVYGVSDSFSKFTGSLSKGLAAATLDKQFQDRRRITRARNRPKHALYGVTTGANSFLTSVASGVGGLARKPLEGAEQEGAFGFIKGVGKGVLGLATKPAIGVLDMASNVSEGIRNTTTVFDGSELDRVRLARFIPSDGIIRPYNQREALGQFWLKQIDNGKYFDESYIAHLELPREDMVVMVTYARILMIRSRRLTSEWDVPLKDVQTIAKERTGLSLTLRDGVNGPFIPVGDEDSRRFLYKMVAVAVEEFNRRYRSQ</sequence>
<evidence type="ECO:0000259" key="8">
    <source>
        <dbReference type="Pfam" id="PF25036"/>
    </source>
</evidence>
<dbReference type="GO" id="GO:0045324">
    <property type="term" value="P:late endosome to vacuole transport"/>
    <property type="evidence" value="ECO:0007669"/>
    <property type="project" value="UniProtKB-UniRule"/>
</dbReference>
<dbReference type="InterPro" id="IPR056748">
    <property type="entry name" value="VPS13-like_C"/>
</dbReference>
<proteinExistence type="inferred from homology"/>
<evidence type="ECO:0000256" key="4">
    <source>
        <dbReference type="PIRNR" id="PIRNR037235"/>
    </source>
</evidence>
<keyword evidence="3 4" id="KW-0445">Lipid transport</keyword>
<evidence type="ECO:0000259" key="9">
    <source>
        <dbReference type="Pfam" id="PF25037"/>
    </source>
</evidence>
<feature type="region of interest" description="Disordered" evidence="5">
    <location>
        <begin position="1750"/>
        <end position="1792"/>
    </location>
</feature>
<dbReference type="PIRSF" id="PIRSF037235">
    <property type="entry name" value="VPS13_fungi"/>
    <property type="match status" value="1"/>
</dbReference>
<reference evidence="10 11" key="1">
    <citation type="journal article" date="2017" name="G3 (Bethesda)">
        <title>First Draft Genome Sequence of the Pathogenic Fungus Lomentospora prolificans (Formerly Scedosporium prolificans).</title>
        <authorList>
            <person name="Luo R."/>
            <person name="Zimin A."/>
            <person name="Workman R."/>
            <person name="Fan Y."/>
            <person name="Pertea G."/>
            <person name="Grossman N."/>
            <person name="Wear M.P."/>
            <person name="Jia B."/>
            <person name="Miller H."/>
            <person name="Casadevall A."/>
            <person name="Timp W."/>
            <person name="Zhang S.X."/>
            <person name="Salzberg S.L."/>
        </authorList>
    </citation>
    <scope>NUCLEOTIDE SEQUENCE [LARGE SCALE GENOMIC DNA]</scope>
    <source>
        <strain evidence="10 11">JHH-5317</strain>
    </source>
</reference>
<dbReference type="VEuPathDB" id="FungiDB:jhhlp_000469"/>
<feature type="compositionally biased region" description="Acidic residues" evidence="5">
    <location>
        <begin position="253"/>
        <end position="262"/>
    </location>
</feature>
<evidence type="ECO:0000313" key="10">
    <source>
        <dbReference type="EMBL" id="PKS13127.1"/>
    </source>
</evidence>
<comment type="similarity">
    <text evidence="1 4">Belongs to the VPS13 family.</text>
</comment>
<dbReference type="GO" id="GO:0006869">
    <property type="term" value="P:lipid transport"/>
    <property type="evidence" value="ECO:0007669"/>
    <property type="project" value="UniProtKB-KW"/>
</dbReference>
<evidence type="ECO:0000259" key="6">
    <source>
        <dbReference type="Pfam" id="PF12624"/>
    </source>
</evidence>
<evidence type="ECO:0000256" key="2">
    <source>
        <dbReference type="ARBA" id="ARBA00022448"/>
    </source>
</evidence>
<dbReference type="PANTHER" id="PTHR16166:SF93">
    <property type="entry name" value="INTERMEMBRANE LIPID TRANSFER PROTEIN VPS13"/>
    <property type="match status" value="1"/>
</dbReference>
<dbReference type="Pfam" id="PF25033">
    <property type="entry name" value="VPS13_M"/>
    <property type="match status" value="1"/>
</dbReference>
<feature type="compositionally biased region" description="Polar residues" evidence="5">
    <location>
        <begin position="851"/>
        <end position="864"/>
    </location>
</feature>
<dbReference type="InterPro" id="IPR009543">
    <property type="entry name" value="VPS13_VAB"/>
</dbReference>
<feature type="compositionally biased region" description="Polar residues" evidence="5">
    <location>
        <begin position="1612"/>
        <end position="1631"/>
    </location>
</feature>
<feature type="compositionally biased region" description="Basic and acidic residues" evidence="5">
    <location>
        <begin position="1751"/>
        <end position="1766"/>
    </location>
</feature>
<evidence type="ECO:0000313" key="11">
    <source>
        <dbReference type="Proteomes" id="UP000233524"/>
    </source>
</evidence>
<protein>
    <recommendedName>
        <fullName evidence="4">Vacuolar protein sorting-associated protein</fullName>
    </recommendedName>
</protein>
<comment type="function">
    <text evidence="4">Mediates the transfer of lipids between membranes at organelle contact sites. May play a role in mitochondrial lipid homeostasis.</text>
</comment>
<dbReference type="EMBL" id="NLAX01000002">
    <property type="protein sequence ID" value="PKS13127.1"/>
    <property type="molecule type" value="Genomic_DNA"/>
</dbReference>
<dbReference type="FunCoup" id="A0A2N3NL17">
    <property type="interactions" value="723"/>
</dbReference>
<evidence type="ECO:0000259" key="7">
    <source>
        <dbReference type="Pfam" id="PF25033"/>
    </source>
</evidence>
<dbReference type="Proteomes" id="UP000233524">
    <property type="component" value="Unassembled WGS sequence"/>
</dbReference>
<dbReference type="STRING" id="41688.A0A2N3NL17"/>
<feature type="region of interest" description="Disordered" evidence="5">
    <location>
        <begin position="851"/>
        <end position="884"/>
    </location>
</feature>
<dbReference type="OrthoDB" id="428159at2759"/>
<dbReference type="PANTHER" id="PTHR16166">
    <property type="entry name" value="VACUOLAR PROTEIN SORTING-ASSOCIATED PROTEIN VPS13"/>
    <property type="match status" value="1"/>
</dbReference>
<dbReference type="GO" id="GO:0045053">
    <property type="term" value="P:protein retention in Golgi apparatus"/>
    <property type="evidence" value="ECO:0007669"/>
    <property type="project" value="UniProtKB-UniRule"/>
</dbReference>
<dbReference type="InterPro" id="IPR026847">
    <property type="entry name" value="VPS13"/>
</dbReference>
<dbReference type="InterPro" id="IPR017148">
    <property type="entry name" value="VPS13_fungi"/>
</dbReference>
<dbReference type="Pfam" id="PF12624">
    <property type="entry name" value="VPS13_N"/>
    <property type="match status" value="1"/>
</dbReference>
<keyword evidence="4" id="KW-0333">Golgi apparatus</keyword>
<dbReference type="GO" id="GO:0005794">
    <property type="term" value="C:Golgi apparatus"/>
    <property type="evidence" value="ECO:0007669"/>
    <property type="project" value="UniProtKB-UniRule"/>
</dbReference>
<keyword evidence="2 4" id="KW-0813">Transport</keyword>
<feature type="domain" description="VPS13-like middle region" evidence="7">
    <location>
        <begin position="1122"/>
        <end position="1921"/>
    </location>
</feature>